<protein>
    <submittedName>
        <fullName evidence="1">Uncharacterized protein</fullName>
    </submittedName>
</protein>
<accession>A0A0F9A6V2</accession>
<comment type="caution">
    <text evidence="1">The sequence shown here is derived from an EMBL/GenBank/DDBJ whole genome shotgun (WGS) entry which is preliminary data.</text>
</comment>
<name>A0A0F9A6V2_9ZZZZ</name>
<dbReference type="AlphaFoldDB" id="A0A0F9A6V2"/>
<proteinExistence type="predicted"/>
<gene>
    <name evidence="1" type="ORF">LCGC14_2688160</name>
</gene>
<evidence type="ECO:0000313" key="1">
    <source>
        <dbReference type="EMBL" id="KKK93910.1"/>
    </source>
</evidence>
<dbReference type="EMBL" id="LAZR01047570">
    <property type="protein sequence ID" value="KKK93910.1"/>
    <property type="molecule type" value="Genomic_DNA"/>
</dbReference>
<sequence length="288" mass="32855">MSIKGGFSLFGLELFQAIASLLHIPIYAAVQIACNESNPSVPDAGLIYDFLPVSPILCEVGGRYNERWTFPDDYVLDATYPGNTTMAVAMDVSGSHKAYEYGNNQILINCGWSFTITKEGSIIYFGPKRDDRSAICILVPLGWSLDGLLLTEDMEVIRSITFPDATWEHDTAYARQMFRILYDTDSSRPKLIIQEVTWDTDSFDPLVKTQFPDEHMHRYDLKSYRPYWYQATAVVPTGYKYVPTPVYGQVRRMQMQFHVAMGRIDALKDKYDAESAKFDQYRNPDLVP</sequence>
<organism evidence="1">
    <name type="scientific">marine sediment metagenome</name>
    <dbReference type="NCBI Taxonomy" id="412755"/>
    <lineage>
        <taxon>unclassified sequences</taxon>
        <taxon>metagenomes</taxon>
        <taxon>ecological metagenomes</taxon>
    </lineage>
</organism>
<reference evidence="1" key="1">
    <citation type="journal article" date="2015" name="Nature">
        <title>Complex archaea that bridge the gap between prokaryotes and eukaryotes.</title>
        <authorList>
            <person name="Spang A."/>
            <person name="Saw J.H."/>
            <person name="Jorgensen S.L."/>
            <person name="Zaremba-Niedzwiedzka K."/>
            <person name="Martijn J."/>
            <person name="Lind A.E."/>
            <person name="van Eijk R."/>
            <person name="Schleper C."/>
            <person name="Guy L."/>
            <person name="Ettema T.J."/>
        </authorList>
    </citation>
    <scope>NUCLEOTIDE SEQUENCE</scope>
</reference>